<gene>
    <name evidence="15" type="ORF">BP6252_01591</name>
</gene>
<dbReference type="CDD" id="cd22254">
    <property type="entry name" value="CSB_WHD"/>
    <property type="match status" value="1"/>
</dbReference>
<sequence length="1228" mass="137596">MSSPSATSVAIKSEVLEDSPDSALGTVKLHNEETNTIAEAAAVVADEALDSGNEVVQVSVLANDEASALKGLTADVRNQDDLERDITHQANLVMIEQEDDRDRKRIEKVDANIEKLQNQKRLQERRMNTLANNPLMRRRVTVEIERIEAEILGLHKDKADIQGRIDERHQLNEVDGGDQEADDTTNGNKRLPNESQREFLIRTGKITPFSKVPDRGPDGLKGDLSEVLMDAEDEANHDELRTEEAEPRSHQNLRLPGFASESTSSITTPESEFSLRPRKKRKIESAVSARATHIAEGDSADAFSPDQSEVDEAGFIEDEEAEEDDLMTSRTSKKRPAKKGKSKVDEKVDLTGIDDGNEQMYQSRLRDWVEKRSSARRRKQNQEAPEGGEEMALEQEEKEWFMPCPDAPDHHFENDIKLPGDIYPALFDYQKTGVQWLGELYNQQVGGIVGDEMGLGKTIQIISFLAGLHYSKKLTKPIIVVAPATVLRQWVNEFHRWWPPLRVSILHSSGSGMLNVRNEDDLDEEEVYSRKDKSQTKSSKAAKKIVDRVVKHGHVLVTTYAGLQTYNDVLIPVDWGYAVLDEGHKIRNPNTAITIYCKELRTSNRIILSGTPMQNNLIELWSLFDFVFPMRLGTLVNFRQSFEVPIKLGGYANATNLQVMTATKCAETLKAAISPYLLQRLKVDVAADLPKKSEQVLFCKLTKPQREAYELFLASDDMTSILNRTRQSLYGIDILRKICNHPDLLDPHLKDKPGYKWGNPNKSGKMQVVKALLEMWKNMGHKTLLFSQGVQMLNIIEEFVKGLDGFNYLRMDGSTNIKDRQSLVDRFNKEPDLHVFLLTTKVGGLGVNLTGANRVIIFDPDWNPSTDVQARERAWRLGQKKEVTIYRLMTAGTIEEKIYHRQIFKQFLTNKILKDPKQRQTFQMKDLYDLFTLGGADDDTTETGEMFKGTEVQFGNEPRPTPNKEVKRPVLMNPNSMHVPTLTADGTGISRLPLAQAQVTEEEPDTDVRNLTGVASLETFRGNEDEERPTTDEARLMEGIFARSGVHSALEHDHIINGKKVIAADRGMLEREAKRVAAEAAAELRKAGVAARSIEAGTVTWTGEFGSAGRPANIRRGVGGPSSAGILAGLADRQGLPVPSSSSSSRSGTPGTSERAPRGKDFMKLIREFIKRHGGSVPSQALVTHFDRMCRTAQQTAEFKHMLGEIAKLEKGPNSRMRGRWVLKDEFK</sequence>
<dbReference type="PROSITE" id="PS51192">
    <property type="entry name" value="HELICASE_ATP_BIND_1"/>
    <property type="match status" value="1"/>
</dbReference>
<dbReference type="InterPro" id="IPR058951">
    <property type="entry name" value="WHD_Rad26_CSB-like"/>
</dbReference>
<feature type="region of interest" description="Disordered" evidence="12">
    <location>
        <begin position="371"/>
        <end position="395"/>
    </location>
</feature>
<dbReference type="Pfam" id="PF25875">
    <property type="entry name" value="WHD_Rad26_CSB"/>
    <property type="match status" value="1"/>
</dbReference>
<dbReference type="SMART" id="SM00487">
    <property type="entry name" value="DEXDc"/>
    <property type="match status" value="1"/>
</dbReference>
<name>A0A3D8STA2_9HELO</name>
<keyword evidence="8" id="KW-0238">DNA-binding</keyword>
<organism evidence="15 16">
    <name type="scientific">Coleophoma cylindrospora</name>
    <dbReference type="NCBI Taxonomy" id="1849047"/>
    <lineage>
        <taxon>Eukaryota</taxon>
        <taxon>Fungi</taxon>
        <taxon>Dikarya</taxon>
        <taxon>Ascomycota</taxon>
        <taxon>Pezizomycotina</taxon>
        <taxon>Leotiomycetes</taxon>
        <taxon>Helotiales</taxon>
        <taxon>Dermateaceae</taxon>
        <taxon>Coleophoma</taxon>
    </lineage>
</organism>
<dbReference type="EMBL" id="PDLM01000001">
    <property type="protein sequence ID" value="RDW89559.1"/>
    <property type="molecule type" value="Genomic_DNA"/>
</dbReference>
<feature type="compositionally biased region" description="Low complexity" evidence="12">
    <location>
        <begin position="1139"/>
        <end position="1153"/>
    </location>
</feature>
<accession>A0A3D8STA2</accession>
<dbReference type="InterPro" id="IPR014001">
    <property type="entry name" value="Helicase_ATP-bd"/>
</dbReference>
<evidence type="ECO:0000256" key="12">
    <source>
        <dbReference type="SAM" id="MobiDB-lite"/>
    </source>
</evidence>
<comment type="subcellular location">
    <subcellularLocation>
        <location evidence="1">Nucleus</location>
    </subcellularLocation>
</comment>
<reference evidence="15 16" key="1">
    <citation type="journal article" date="2018" name="IMA Fungus">
        <title>IMA Genome-F 9: Draft genome sequence of Annulohypoxylon stygium, Aspergillus mulundensis, Berkeleyomyces basicola (syn. Thielaviopsis basicola), Ceratocystis smalleyi, two Cercospora beticola strains, Coleophoma cylindrospora, Fusarium fracticaudum, Phialophora cf. hyalina, and Morchella septimelata.</title>
        <authorList>
            <person name="Wingfield B.D."/>
            <person name="Bills G.F."/>
            <person name="Dong Y."/>
            <person name="Huang W."/>
            <person name="Nel W.J."/>
            <person name="Swalarsk-Parry B.S."/>
            <person name="Vaghefi N."/>
            <person name="Wilken P.M."/>
            <person name="An Z."/>
            <person name="de Beer Z.W."/>
            <person name="De Vos L."/>
            <person name="Chen L."/>
            <person name="Duong T.A."/>
            <person name="Gao Y."/>
            <person name="Hammerbacher A."/>
            <person name="Kikkert J.R."/>
            <person name="Li Y."/>
            <person name="Li H."/>
            <person name="Li K."/>
            <person name="Li Q."/>
            <person name="Liu X."/>
            <person name="Ma X."/>
            <person name="Naidoo K."/>
            <person name="Pethybridge S.J."/>
            <person name="Sun J."/>
            <person name="Steenkamp E.T."/>
            <person name="van der Nest M.A."/>
            <person name="van Wyk S."/>
            <person name="Wingfield M.J."/>
            <person name="Xiong C."/>
            <person name="Yue Q."/>
            <person name="Zhang X."/>
        </authorList>
    </citation>
    <scope>NUCLEOTIDE SEQUENCE [LARGE SCALE GENOMIC DNA]</scope>
    <source>
        <strain evidence="15 16">BP6252</strain>
    </source>
</reference>
<keyword evidence="16" id="KW-1185">Reference proteome</keyword>
<dbReference type="InterPro" id="IPR050496">
    <property type="entry name" value="SNF2_RAD54_helicase_repair"/>
</dbReference>
<dbReference type="CDD" id="cd18793">
    <property type="entry name" value="SF2_C_SNF"/>
    <property type="match status" value="1"/>
</dbReference>
<dbReference type="InterPro" id="IPR001650">
    <property type="entry name" value="Helicase_C-like"/>
</dbReference>
<dbReference type="GO" id="GO:0008094">
    <property type="term" value="F:ATP-dependent activity, acting on DNA"/>
    <property type="evidence" value="ECO:0007669"/>
    <property type="project" value="TreeGrafter"/>
</dbReference>
<evidence type="ECO:0000256" key="9">
    <source>
        <dbReference type="ARBA" id="ARBA00023204"/>
    </source>
</evidence>
<dbReference type="InterPro" id="IPR049730">
    <property type="entry name" value="SNF2/RAD54-like_C"/>
</dbReference>
<dbReference type="CDD" id="cd18000">
    <property type="entry name" value="DEXHc_ERCC6"/>
    <property type="match status" value="1"/>
</dbReference>
<proteinExistence type="inferred from homology"/>
<feature type="domain" description="Helicase ATP-binding" evidence="13">
    <location>
        <begin position="438"/>
        <end position="630"/>
    </location>
</feature>
<dbReference type="SMART" id="SM00490">
    <property type="entry name" value="HELICc"/>
    <property type="match status" value="1"/>
</dbReference>
<feature type="region of interest" description="Disordered" evidence="12">
    <location>
        <begin position="255"/>
        <end position="345"/>
    </location>
</feature>
<keyword evidence="4" id="KW-0227">DNA damage</keyword>
<protein>
    <submittedName>
        <fullName evidence="15">Putative DNA repair and recombination protein RAD26</fullName>
    </submittedName>
</protein>
<dbReference type="Proteomes" id="UP000256645">
    <property type="component" value="Unassembled WGS sequence"/>
</dbReference>
<dbReference type="GO" id="GO:0016787">
    <property type="term" value="F:hydrolase activity"/>
    <property type="evidence" value="ECO:0007669"/>
    <property type="project" value="UniProtKB-KW"/>
</dbReference>
<evidence type="ECO:0000256" key="6">
    <source>
        <dbReference type="ARBA" id="ARBA00022806"/>
    </source>
</evidence>
<feature type="compositionally biased region" description="Acidic residues" evidence="12">
    <location>
        <begin position="386"/>
        <end position="395"/>
    </location>
</feature>
<dbReference type="PROSITE" id="PS51194">
    <property type="entry name" value="HELICASE_CTER"/>
    <property type="match status" value="1"/>
</dbReference>
<dbReference type="InterPro" id="IPR027417">
    <property type="entry name" value="P-loop_NTPase"/>
</dbReference>
<comment type="caution">
    <text evidence="15">The sequence shown here is derived from an EMBL/GenBank/DDBJ whole genome shotgun (WGS) entry which is preliminary data.</text>
</comment>
<dbReference type="GO" id="GO:0005634">
    <property type="term" value="C:nucleus"/>
    <property type="evidence" value="ECO:0007669"/>
    <property type="project" value="TreeGrafter"/>
</dbReference>
<evidence type="ECO:0000313" key="15">
    <source>
        <dbReference type="EMBL" id="RDW89559.1"/>
    </source>
</evidence>
<dbReference type="FunFam" id="3.40.50.10810:FF:000039">
    <property type="entry name" value="DNA repair protein Rhp26/Rad26"/>
    <property type="match status" value="1"/>
</dbReference>
<dbReference type="OrthoDB" id="413460at2759"/>
<dbReference type="Pfam" id="PF00271">
    <property type="entry name" value="Helicase_C"/>
    <property type="match status" value="1"/>
</dbReference>
<feature type="region of interest" description="Disordered" evidence="12">
    <location>
        <begin position="1133"/>
        <end position="1160"/>
    </location>
</feature>
<dbReference type="Gene3D" id="3.40.50.300">
    <property type="entry name" value="P-loop containing nucleotide triphosphate hydrolases"/>
    <property type="match status" value="1"/>
</dbReference>
<dbReference type="PANTHER" id="PTHR45629">
    <property type="entry name" value="SNF2/RAD54 FAMILY MEMBER"/>
    <property type="match status" value="1"/>
</dbReference>
<dbReference type="GO" id="GO:0006283">
    <property type="term" value="P:transcription-coupled nucleotide-excision repair"/>
    <property type="evidence" value="ECO:0007669"/>
    <property type="project" value="TreeGrafter"/>
</dbReference>
<evidence type="ECO:0000256" key="3">
    <source>
        <dbReference type="ARBA" id="ARBA00022741"/>
    </source>
</evidence>
<dbReference type="PANTHER" id="PTHR45629:SF7">
    <property type="entry name" value="DNA EXCISION REPAIR PROTEIN ERCC-6-RELATED"/>
    <property type="match status" value="1"/>
</dbReference>
<feature type="compositionally biased region" description="Acidic residues" evidence="12">
    <location>
        <begin position="308"/>
        <end position="326"/>
    </location>
</feature>
<comment type="similarity">
    <text evidence="2">Belongs to the SNF2/RAD54 helicase family.</text>
</comment>
<dbReference type="InterPro" id="IPR038718">
    <property type="entry name" value="SNF2-like_sf"/>
</dbReference>
<keyword evidence="11" id="KW-0175">Coiled coil</keyword>
<dbReference type="InterPro" id="IPR000330">
    <property type="entry name" value="SNF2_N"/>
</dbReference>
<feature type="region of interest" description="Disordered" evidence="12">
    <location>
        <begin position="169"/>
        <end position="197"/>
    </location>
</feature>
<evidence type="ECO:0000256" key="1">
    <source>
        <dbReference type="ARBA" id="ARBA00004123"/>
    </source>
</evidence>
<evidence type="ECO:0000256" key="5">
    <source>
        <dbReference type="ARBA" id="ARBA00022801"/>
    </source>
</evidence>
<evidence type="ECO:0000256" key="8">
    <source>
        <dbReference type="ARBA" id="ARBA00023125"/>
    </source>
</evidence>
<evidence type="ECO:0000256" key="4">
    <source>
        <dbReference type="ARBA" id="ARBA00022763"/>
    </source>
</evidence>
<evidence type="ECO:0000313" key="16">
    <source>
        <dbReference type="Proteomes" id="UP000256645"/>
    </source>
</evidence>
<dbReference type="SUPFAM" id="SSF52540">
    <property type="entry name" value="P-loop containing nucleoside triphosphate hydrolases"/>
    <property type="match status" value="2"/>
</dbReference>
<feature type="compositionally biased region" description="Low complexity" evidence="12">
    <location>
        <begin position="260"/>
        <end position="274"/>
    </location>
</feature>
<keyword evidence="3" id="KW-0547">Nucleotide-binding</keyword>
<evidence type="ECO:0000256" key="2">
    <source>
        <dbReference type="ARBA" id="ARBA00007025"/>
    </source>
</evidence>
<keyword evidence="7" id="KW-0067">ATP-binding</keyword>
<evidence type="ECO:0000256" key="10">
    <source>
        <dbReference type="ARBA" id="ARBA00023242"/>
    </source>
</evidence>
<evidence type="ECO:0000256" key="7">
    <source>
        <dbReference type="ARBA" id="ARBA00022840"/>
    </source>
</evidence>
<keyword evidence="9" id="KW-0234">DNA repair</keyword>
<dbReference type="AlphaFoldDB" id="A0A3D8STA2"/>
<dbReference type="STRING" id="1849047.A0A3D8STA2"/>
<evidence type="ECO:0000256" key="11">
    <source>
        <dbReference type="SAM" id="Coils"/>
    </source>
</evidence>
<keyword evidence="5" id="KW-0378">Hydrolase</keyword>
<dbReference type="GO" id="GO:0005524">
    <property type="term" value="F:ATP binding"/>
    <property type="evidence" value="ECO:0007669"/>
    <property type="project" value="InterPro"/>
</dbReference>
<evidence type="ECO:0000259" key="13">
    <source>
        <dbReference type="PROSITE" id="PS51192"/>
    </source>
</evidence>
<dbReference type="Pfam" id="PF00176">
    <property type="entry name" value="SNF2-rel_dom"/>
    <property type="match status" value="1"/>
</dbReference>
<keyword evidence="10" id="KW-0539">Nucleus</keyword>
<evidence type="ECO:0000259" key="14">
    <source>
        <dbReference type="PROSITE" id="PS51194"/>
    </source>
</evidence>
<keyword evidence="6" id="KW-0347">Helicase</keyword>
<feature type="domain" description="Helicase C-terminal" evidence="14">
    <location>
        <begin position="767"/>
        <end position="928"/>
    </location>
</feature>
<feature type="coiled-coil region" evidence="11">
    <location>
        <begin position="99"/>
        <end position="133"/>
    </location>
</feature>
<feature type="compositionally biased region" description="Basic residues" evidence="12">
    <location>
        <begin position="331"/>
        <end position="341"/>
    </location>
</feature>
<dbReference type="Gene3D" id="3.40.50.10810">
    <property type="entry name" value="Tandem AAA-ATPase domain"/>
    <property type="match status" value="1"/>
</dbReference>